<dbReference type="PANTHER" id="PTHR48034">
    <property type="entry name" value="TRANSFORMER-2 SEX-DETERMINING PROTEIN-RELATED"/>
    <property type="match status" value="1"/>
</dbReference>
<accession>A0A5E6MAV7</accession>
<dbReference type="SUPFAM" id="SSF54928">
    <property type="entry name" value="RNA-binding domain, RBD"/>
    <property type="match status" value="1"/>
</dbReference>
<dbReference type="GO" id="GO:0003723">
    <property type="term" value="F:RNA binding"/>
    <property type="evidence" value="ECO:0007669"/>
    <property type="project" value="InterPro"/>
</dbReference>
<dbReference type="OrthoDB" id="195249at2"/>
<organism evidence="2 3">
    <name type="scientific">Methylacidimicrobium tartarophylax</name>
    <dbReference type="NCBI Taxonomy" id="1041768"/>
    <lineage>
        <taxon>Bacteria</taxon>
        <taxon>Pseudomonadati</taxon>
        <taxon>Verrucomicrobiota</taxon>
        <taxon>Methylacidimicrobium</taxon>
    </lineage>
</organism>
<dbReference type="Gene3D" id="3.30.70.330">
    <property type="match status" value="1"/>
</dbReference>
<dbReference type="EMBL" id="CABFVA020000042">
    <property type="protein sequence ID" value="VVM06110.1"/>
    <property type="molecule type" value="Genomic_DNA"/>
</dbReference>
<sequence>MFESVVAPSTPRLYVGNLPYEVAESDLFDFFSKVGSVKNVDIVRDRRTNRSKGYGFVEMVDLETAKQAFTQLNRVELVGRQIVVSGAKSERRDGRREASEPSL</sequence>
<protein>
    <recommendedName>
        <fullName evidence="1">RRM domain-containing protein</fullName>
    </recommendedName>
</protein>
<gene>
    <name evidence="2" type="ORF">MAMT_00980</name>
</gene>
<dbReference type="InterPro" id="IPR012677">
    <property type="entry name" value="Nucleotide-bd_a/b_plait_sf"/>
</dbReference>
<dbReference type="Proteomes" id="UP000334923">
    <property type="component" value="Unassembled WGS sequence"/>
</dbReference>
<evidence type="ECO:0000259" key="1">
    <source>
        <dbReference type="PROSITE" id="PS50102"/>
    </source>
</evidence>
<dbReference type="PROSITE" id="PS50102">
    <property type="entry name" value="RRM"/>
    <property type="match status" value="1"/>
</dbReference>
<dbReference type="InterPro" id="IPR000504">
    <property type="entry name" value="RRM_dom"/>
</dbReference>
<keyword evidence="3" id="KW-1185">Reference proteome</keyword>
<dbReference type="SMART" id="SM00360">
    <property type="entry name" value="RRM"/>
    <property type="match status" value="1"/>
</dbReference>
<proteinExistence type="predicted"/>
<dbReference type="Pfam" id="PF00076">
    <property type="entry name" value="RRM_1"/>
    <property type="match status" value="1"/>
</dbReference>
<name>A0A5E6MAV7_9BACT</name>
<dbReference type="InterPro" id="IPR035979">
    <property type="entry name" value="RBD_domain_sf"/>
</dbReference>
<evidence type="ECO:0000313" key="3">
    <source>
        <dbReference type="Proteomes" id="UP000334923"/>
    </source>
</evidence>
<dbReference type="InterPro" id="IPR050441">
    <property type="entry name" value="RBM"/>
</dbReference>
<evidence type="ECO:0000313" key="2">
    <source>
        <dbReference type="EMBL" id="VVM06110.1"/>
    </source>
</evidence>
<dbReference type="RefSeq" id="WP_142659876.1">
    <property type="nucleotide sequence ID" value="NZ_CABFVA020000042.1"/>
</dbReference>
<reference evidence="2 3" key="1">
    <citation type="submission" date="2019-09" db="EMBL/GenBank/DDBJ databases">
        <authorList>
            <person name="Cremers G."/>
        </authorList>
    </citation>
    <scope>NUCLEOTIDE SEQUENCE [LARGE SCALE GENOMIC DNA]</scope>
    <source>
        <strain evidence="2">4A</strain>
    </source>
</reference>
<dbReference type="AlphaFoldDB" id="A0A5E6MAV7"/>
<feature type="domain" description="RRM" evidence="1">
    <location>
        <begin position="11"/>
        <end position="89"/>
    </location>
</feature>